<gene>
    <name evidence="2" type="ORF">SALLE_v1c10980</name>
</gene>
<dbReference type="PROSITE" id="PS51257">
    <property type="entry name" value="PROKAR_LIPOPROTEIN"/>
    <property type="match status" value="1"/>
</dbReference>
<dbReference type="Proteomes" id="UP000254792">
    <property type="component" value="Chromosome"/>
</dbReference>
<evidence type="ECO:0000313" key="2">
    <source>
        <dbReference type="EMBL" id="AXK51768.1"/>
    </source>
</evidence>
<dbReference type="EMBL" id="CP031376">
    <property type="protein sequence ID" value="AXK51768.1"/>
    <property type="molecule type" value="Genomic_DNA"/>
</dbReference>
<dbReference type="OrthoDB" id="390526at2"/>
<dbReference type="InterPro" id="IPR054816">
    <property type="entry name" value="Lipoprotein_mollicutes-type_CS"/>
</dbReference>
<evidence type="ECO:0000256" key="1">
    <source>
        <dbReference type="SAM" id="Coils"/>
    </source>
</evidence>
<proteinExistence type="predicted"/>
<keyword evidence="1" id="KW-0175">Coiled coil</keyword>
<organism evidence="2 3">
    <name type="scientific">Spiroplasma alleghenense</name>
    <dbReference type="NCBI Taxonomy" id="216931"/>
    <lineage>
        <taxon>Bacteria</taxon>
        <taxon>Bacillati</taxon>
        <taxon>Mycoplasmatota</taxon>
        <taxon>Mollicutes</taxon>
        <taxon>Entomoplasmatales</taxon>
        <taxon>Spiroplasmataceae</taxon>
        <taxon>Spiroplasma</taxon>
    </lineage>
</organism>
<dbReference type="NCBIfam" id="NF038029">
    <property type="entry name" value="LP_plasma"/>
    <property type="match status" value="1"/>
</dbReference>
<name>A0A345Z589_9MOLU</name>
<reference evidence="2 3" key="1">
    <citation type="submission" date="2018-07" db="EMBL/GenBank/DDBJ databases">
        <title>Complete genome sequence of Spiroplasma alleghenense PLHS-1 (ATCC 51752).</title>
        <authorList>
            <person name="Chou L."/>
            <person name="Lee T.-Y."/>
            <person name="Tsai Y.-M."/>
            <person name="Kuo C.-H."/>
        </authorList>
    </citation>
    <scope>NUCLEOTIDE SEQUENCE [LARGE SCALE GENOMIC DNA]</scope>
    <source>
        <strain evidence="2 3">PLHS-1</strain>
    </source>
</reference>
<dbReference type="RefSeq" id="WP_115558652.1">
    <property type="nucleotide sequence ID" value="NZ_CP031376.1"/>
</dbReference>
<evidence type="ECO:0000313" key="3">
    <source>
        <dbReference type="Proteomes" id="UP000254792"/>
    </source>
</evidence>
<feature type="coiled-coil region" evidence="1">
    <location>
        <begin position="345"/>
        <end position="372"/>
    </location>
</feature>
<sequence length="600" mass="70000">MKKLLTILGATSLVVSAPISVVACKKKVDPNTDEEFDYQYLQKELKATVQGIFDSSLKSDFDDYFFVSFEKGGDNGVDYPFGKRNKEWIKNNKKNIENMESTQSQEMQNYIKDLIHWNKVESEIIKNVLSNVNYKPILVDGKTPLKDGYFIDSIKIEEKDEDGPLSVYIAIGASFYFLNSNHEIEVENLNLFKTSITILGKEIEAQDLNEVKNIYKDTLNSVENANSFEIKSDKGDLFSTAEAINQKTESNLVFQNLQNILNNVQWNEEPIDFNNDWKINTNTNNIINASISYPNNYVYWDPSAYNPEPEAVKTLQSALKGDKQAEKYFIEELSSNDSRWMKSRINDYIKNIKELETEFNDFSESLNSFNLEYMLSINSEFQASLKNSNFKLEPIKQRNYIALFRSTIDDISFKYNGFNYELPKEQIVIKQLPECENTKVLYKKFITDSYNFQKEFFGFNDKELQEDNADWKFYLNKPEEMKDIKPMTLMDYEDSFDLLLKANQKAADWLEPLGLTTRVNQSASDSNISFKKMTFNQEDEIYFCDNMSDKGRWLTLKTWFFSFEASRTGVYKTYFQIGWRDGHRIDMTGESKSNSGWWFK</sequence>
<dbReference type="KEGG" id="salx:SALLE_v1c10980"/>
<keyword evidence="3" id="KW-1185">Reference proteome</keyword>
<accession>A0A345Z589</accession>
<evidence type="ECO:0008006" key="4">
    <source>
        <dbReference type="Google" id="ProtNLM"/>
    </source>
</evidence>
<dbReference type="AlphaFoldDB" id="A0A345Z589"/>
<protein>
    <recommendedName>
        <fullName evidence="4">Lipoprotein</fullName>
    </recommendedName>
</protein>